<proteinExistence type="predicted"/>
<evidence type="ECO:0000313" key="2">
    <source>
        <dbReference type="EMBL" id="CUQ21926.1"/>
    </source>
</evidence>
<dbReference type="RefSeq" id="WP_016267226.1">
    <property type="nucleotide sequence ID" value="NZ_CZAP01000031.1"/>
</dbReference>
<protein>
    <submittedName>
        <fullName evidence="2">Putative LPS biosynthesis glycosyltransferase</fullName>
        <ecNumber evidence="2">2.4.1.250</ecNumber>
    </submittedName>
</protein>
<feature type="domain" description="Glycosyl transferase family 1" evidence="1">
    <location>
        <begin position="178"/>
        <end position="337"/>
    </location>
</feature>
<dbReference type="EMBL" id="CZAP01000031">
    <property type="protein sequence ID" value="CUQ21926.1"/>
    <property type="molecule type" value="Genomic_DNA"/>
</dbReference>
<dbReference type="Proteomes" id="UP000095576">
    <property type="component" value="Unassembled WGS sequence"/>
</dbReference>
<dbReference type="Gene3D" id="3.40.50.2000">
    <property type="entry name" value="Glycogen Phosphorylase B"/>
    <property type="match status" value="2"/>
</dbReference>
<evidence type="ECO:0000259" key="1">
    <source>
        <dbReference type="Pfam" id="PF00534"/>
    </source>
</evidence>
<dbReference type="GO" id="GO:0102710">
    <property type="term" value="F:D-inositol-3-phosphate glycosyltransferase activity"/>
    <property type="evidence" value="ECO:0007669"/>
    <property type="project" value="UniProtKB-EC"/>
</dbReference>
<accession>A0A174UKP9</accession>
<evidence type="ECO:0000313" key="3">
    <source>
        <dbReference type="Proteomes" id="UP000095576"/>
    </source>
</evidence>
<dbReference type="Pfam" id="PF00534">
    <property type="entry name" value="Glycos_transf_1"/>
    <property type="match status" value="1"/>
</dbReference>
<dbReference type="EC" id="2.4.1.250" evidence="2"/>
<dbReference type="SUPFAM" id="SSF53756">
    <property type="entry name" value="UDP-Glycosyltransferase/glycogen phosphorylase"/>
    <property type="match status" value="1"/>
</dbReference>
<reference evidence="2 3" key="1">
    <citation type="submission" date="2015-09" db="EMBL/GenBank/DDBJ databases">
        <authorList>
            <consortium name="Pathogen Informatics"/>
        </authorList>
    </citation>
    <scope>NUCLEOTIDE SEQUENCE [LARGE SCALE GENOMIC DNA]</scope>
    <source>
        <strain evidence="2 3">2789STDY5834899</strain>
    </source>
</reference>
<organism evidence="2 3">
    <name type="scientific">Bacteroides thetaiotaomicron</name>
    <dbReference type="NCBI Taxonomy" id="818"/>
    <lineage>
        <taxon>Bacteria</taxon>
        <taxon>Pseudomonadati</taxon>
        <taxon>Bacteroidota</taxon>
        <taxon>Bacteroidia</taxon>
        <taxon>Bacteroidales</taxon>
        <taxon>Bacteroidaceae</taxon>
        <taxon>Bacteroides</taxon>
    </lineage>
</organism>
<name>A0A174UKP9_BACT4</name>
<dbReference type="InterPro" id="IPR001296">
    <property type="entry name" value="Glyco_trans_1"/>
</dbReference>
<keyword evidence="2" id="KW-0808">Transferase</keyword>
<sequence length="360" mass="41471">MKKKIICFHLYNDYSGSPKVLKNVLDELLWKGFDIELITSNGGVLDELSIYKQIKIHHYRYKFTDNKLLTLLKYTYIQLYTFLFSFKYLFTPNCIFCINTLLPVGPAIAGKIMNKKIIFYCHENPKNKLYLFLCKVISLMADSIICVSEYQANKLNIKQKLSIIPNAISREFYTFFSHNENQKKDKVILMLSSLKAYKGINEFIYLSNNLPDYQFVLIINDRQENINAYVLRNALCLGDNIQIIPRQINVKPYYQKASLLLNLSDKHRFVETFGLTVIEAMIAGIPAIVPTVGGIAELVKDGYNGYKIDVQDIEKIESTIIEILSNPLLYNSLSQNSLQESLKYCPNVMIDSILRIIAKC</sequence>
<gene>
    <name evidence="2" type="primary">mshA_4</name>
    <name evidence="2" type="ORF">ERS852511_04811</name>
</gene>
<dbReference type="AlphaFoldDB" id="A0A174UKP9"/>
<keyword evidence="2" id="KW-0328">Glycosyltransferase</keyword>
<dbReference type="CDD" id="cd03801">
    <property type="entry name" value="GT4_PimA-like"/>
    <property type="match status" value="1"/>
</dbReference>
<dbReference type="PANTHER" id="PTHR12526">
    <property type="entry name" value="GLYCOSYLTRANSFERASE"/>
    <property type="match status" value="1"/>
</dbReference>